<gene>
    <name evidence="4" type="ORF">GGQ86_005139</name>
    <name evidence="3" type="ORF">XFLAVUS301_41790</name>
</gene>
<dbReference type="EMBL" id="JAVDPY010000014">
    <property type="protein sequence ID" value="MDR6336636.1"/>
    <property type="molecule type" value="Genomic_DNA"/>
</dbReference>
<dbReference type="Pfam" id="PF13386">
    <property type="entry name" value="DsbD_2"/>
    <property type="match status" value="1"/>
</dbReference>
<evidence type="ECO:0000256" key="1">
    <source>
        <dbReference type="SAM" id="Phobius"/>
    </source>
</evidence>
<dbReference type="Proteomes" id="UP001144397">
    <property type="component" value="Unassembled WGS sequence"/>
</dbReference>
<feature type="transmembrane region" description="Helical" evidence="1">
    <location>
        <begin position="200"/>
        <end position="217"/>
    </location>
</feature>
<dbReference type="Proteomes" id="UP001245370">
    <property type="component" value="Unassembled WGS sequence"/>
</dbReference>
<evidence type="ECO:0000313" key="5">
    <source>
        <dbReference type="Proteomes" id="UP001144397"/>
    </source>
</evidence>
<dbReference type="PANTHER" id="PTHR31272">
    <property type="entry name" value="CYTOCHROME C-TYPE BIOGENESIS PROTEIN HI_1454-RELATED"/>
    <property type="match status" value="1"/>
</dbReference>
<feature type="transmembrane region" description="Helical" evidence="1">
    <location>
        <begin position="72"/>
        <end position="91"/>
    </location>
</feature>
<evidence type="ECO:0000313" key="3">
    <source>
        <dbReference type="EMBL" id="GLI24505.1"/>
    </source>
</evidence>
<evidence type="ECO:0000313" key="6">
    <source>
        <dbReference type="Proteomes" id="UP001245370"/>
    </source>
</evidence>
<reference evidence="3" key="1">
    <citation type="submission" date="2022-12" db="EMBL/GenBank/DDBJ databases">
        <title>Reference genome sequencing for broad-spectrum identification of bacterial and archaeal isolates by mass spectrometry.</title>
        <authorList>
            <person name="Sekiguchi Y."/>
            <person name="Tourlousse D.M."/>
        </authorList>
    </citation>
    <scope>NUCLEOTIDE SEQUENCE</scope>
    <source>
        <strain evidence="3">301</strain>
    </source>
</reference>
<comment type="caution">
    <text evidence="3">The sequence shown here is derived from an EMBL/GenBank/DDBJ whole genome shotgun (WGS) entry which is preliminary data.</text>
</comment>
<accession>A0A9W6CQB5</accession>
<dbReference type="EMBL" id="BSDO01000007">
    <property type="protein sequence ID" value="GLI24505.1"/>
    <property type="molecule type" value="Genomic_DNA"/>
</dbReference>
<feature type="transmembrane region" description="Helical" evidence="1">
    <location>
        <begin position="158"/>
        <end position="179"/>
    </location>
</feature>
<keyword evidence="1" id="KW-0472">Membrane</keyword>
<sequence>MALGSLGLAFLAGVLSILSPCVVPLLPLVLGAAAAEHRLAPLALAVGVTLSFTVIGLFVATVGYAIGLEGDAFRMVGALLMIGIGAVLAVPPLQTRLATAGGPVSDLASRHLSGFATEGVGGQFAVGLLLGAVWSPCVGPTLGAASVLAAQGRNLGEVAAVMGLFGLGAGLPLALAGTLSRPTLMRWRSRMISGGKGAKALMGLVLVVVGLLIATGADKRIEAALVQVSPAWLTTLTTRF</sequence>
<protein>
    <submittedName>
        <fullName evidence="3 4">Cytochrome C biogenesis protein CcdA</fullName>
    </submittedName>
</protein>
<feature type="domain" description="Urease accessory protein UreH-like transmembrane" evidence="2">
    <location>
        <begin position="9"/>
        <end position="204"/>
    </location>
</feature>
<dbReference type="PANTHER" id="PTHR31272:SF9">
    <property type="entry name" value="BLL1027 PROTEIN"/>
    <property type="match status" value="1"/>
</dbReference>
<dbReference type="InterPro" id="IPR051790">
    <property type="entry name" value="Cytochrome_c-biogenesis_DsbD"/>
</dbReference>
<keyword evidence="1" id="KW-1133">Transmembrane helix</keyword>
<dbReference type="GeneID" id="95764950"/>
<keyword evidence="1" id="KW-0812">Transmembrane</keyword>
<dbReference type="InterPro" id="IPR039447">
    <property type="entry name" value="UreH-like_TM_dom"/>
</dbReference>
<reference evidence="4 6" key="2">
    <citation type="submission" date="2023-07" db="EMBL/GenBank/DDBJ databases">
        <title>Genomic Encyclopedia of Type Strains, Phase IV (KMG-IV): sequencing the most valuable type-strain genomes for metagenomic binning, comparative biology and taxonomic classification.</title>
        <authorList>
            <person name="Goeker M."/>
        </authorList>
    </citation>
    <scope>NUCLEOTIDE SEQUENCE [LARGE SCALE GENOMIC DNA]</scope>
    <source>
        <strain evidence="4 6">DSM 338</strain>
    </source>
</reference>
<keyword evidence="6" id="KW-1185">Reference proteome</keyword>
<feature type="transmembrane region" description="Helical" evidence="1">
    <location>
        <begin position="42"/>
        <end position="66"/>
    </location>
</feature>
<evidence type="ECO:0000259" key="2">
    <source>
        <dbReference type="Pfam" id="PF13386"/>
    </source>
</evidence>
<feature type="transmembrane region" description="Helical" evidence="1">
    <location>
        <begin position="6"/>
        <end position="30"/>
    </location>
</feature>
<dbReference type="RefSeq" id="WP_281809249.1">
    <property type="nucleotide sequence ID" value="NZ_BSDO01000007.1"/>
</dbReference>
<name>A0A9W6CQB5_XANFL</name>
<proteinExistence type="predicted"/>
<dbReference type="AlphaFoldDB" id="A0A9W6CQB5"/>
<evidence type="ECO:0000313" key="4">
    <source>
        <dbReference type="EMBL" id="MDR6336636.1"/>
    </source>
</evidence>
<organism evidence="3 5">
    <name type="scientific">Xanthobacter flavus</name>
    <dbReference type="NCBI Taxonomy" id="281"/>
    <lineage>
        <taxon>Bacteria</taxon>
        <taxon>Pseudomonadati</taxon>
        <taxon>Pseudomonadota</taxon>
        <taxon>Alphaproteobacteria</taxon>
        <taxon>Hyphomicrobiales</taxon>
        <taxon>Xanthobacteraceae</taxon>
        <taxon>Xanthobacter</taxon>
    </lineage>
</organism>